<accession>A0A179FX79</accession>
<comment type="caution">
    <text evidence="2">The sequence shown here is derived from an EMBL/GenBank/DDBJ whole genome shotgun (WGS) entry which is preliminary data.</text>
</comment>
<sequence>MAVLGKRKAPESSISDIDANELLRRHFEARFQPLEANPSNAKPEVEADDSEDSEWGGLSSDDEVENDEEDDNLDDVSEDESDDDDTPAVEIVDHSAPQLPKESMSKRELKAFMSSRPPDQTRKTTNPESPKPSSKTTTLPEDAPSLLKQDLELRRLLAESHLLAPHAATKSLSSVSSNAAQPKSFATGRTRQKATDLRIQALGAKVSIHKQEKMPMHIRKGMTVATDAREAKRRREARENGVILERETGKRKRRERGRGGDVDRPGVGRLRGAELRISERDVRGIEGTRDVFGRKGRR</sequence>
<dbReference type="GO" id="GO:0000462">
    <property type="term" value="P:maturation of SSU-rRNA from tricistronic rRNA transcript (SSU-rRNA, 5.8S rRNA, LSU-rRNA)"/>
    <property type="evidence" value="ECO:0007669"/>
    <property type="project" value="TreeGrafter"/>
</dbReference>
<feature type="compositionally biased region" description="Polar residues" evidence="1">
    <location>
        <begin position="170"/>
        <end position="181"/>
    </location>
</feature>
<feature type="compositionally biased region" description="Polar residues" evidence="1">
    <location>
        <begin position="123"/>
        <end position="139"/>
    </location>
</feature>
<name>A0A179FX79_METCM</name>
<dbReference type="OrthoDB" id="5556956at2759"/>
<evidence type="ECO:0008006" key="4">
    <source>
        <dbReference type="Google" id="ProtNLM"/>
    </source>
</evidence>
<dbReference type="Proteomes" id="UP000078397">
    <property type="component" value="Unassembled WGS sequence"/>
</dbReference>
<protein>
    <recommendedName>
        <fullName evidence="4">Protein FAF1</fullName>
    </recommendedName>
</protein>
<dbReference type="AlphaFoldDB" id="A0A179FX79"/>
<feature type="compositionally biased region" description="Basic and acidic residues" evidence="1">
    <location>
        <begin position="257"/>
        <end position="268"/>
    </location>
</feature>
<dbReference type="PANTHER" id="PTHR28096:SF1">
    <property type="entry name" value="PROTEIN FAF1"/>
    <property type="match status" value="1"/>
</dbReference>
<dbReference type="GO" id="GO:0005730">
    <property type="term" value="C:nucleolus"/>
    <property type="evidence" value="ECO:0007669"/>
    <property type="project" value="TreeGrafter"/>
</dbReference>
<evidence type="ECO:0000256" key="1">
    <source>
        <dbReference type="SAM" id="MobiDB-lite"/>
    </source>
</evidence>
<dbReference type="Pfam" id="PF15375">
    <property type="entry name" value="FSAF1"/>
    <property type="match status" value="1"/>
</dbReference>
<feature type="compositionally biased region" description="Acidic residues" evidence="1">
    <location>
        <begin position="46"/>
        <end position="87"/>
    </location>
</feature>
<proteinExistence type="predicted"/>
<dbReference type="InterPro" id="IPR027973">
    <property type="entry name" value="FSAF1-like"/>
</dbReference>
<feature type="region of interest" description="Disordered" evidence="1">
    <location>
        <begin position="243"/>
        <end position="268"/>
    </location>
</feature>
<organism evidence="2 3">
    <name type="scientific">Pochonia chlamydosporia 170</name>
    <dbReference type="NCBI Taxonomy" id="1380566"/>
    <lineage>
        <taxon>Eukaryota</taxon>
        <taxon>Fungi</taxon>
        <taxon>Dikarya</taxon>
        <taxon>Ascomycota</taxon>
        <taxon>Pezizomycotina</taxon>
        <taxon>Sordariomycetes</taxon>
        <taxon>Hypocreomycetidae</taxon>
        <taxon>Hypocreales</taxon>
        <taxon>Clavicipitaceae</taxon>
        <taxon>Pochonia</taxon>
    </lineage>
</organism>
<dbReference type="EMBL" id="LSBJ02000002">
    <property type="protein sequence ID" value="OAQ70275.1"/>
    <property type="molecule type" value="Genomic_DNA"/>
</dbReference>
<feature type="region of interest" description="Disordered" evidence="1">
    <location>
        <begin position="30"/>
        <end position="147"/>
    </location>
</feature>
<dbReference type="InterPro" id="IPR053030">
    <property type="entry name" value="Ribosomal_biogenesis_FAF1-like"/>
</dbReference>
<dbReference type="PANTHER" id="PTHR28096">
    <property type="entry name" value="PROTEIN FAF1"/>
    <property type="match status" value="1"/>
</dbReference>
<dbReference type="RefSeq" id="XP_018146812.1">
    <property type="nucleotide sequence ID" value="XM_018291106.1"/>
</dbReference>
<gene>
    <name evidence="2" type="ORF">VFPPC_13329</name>
</gene>
<evidence type="ECO:0000313" key="3">
    <source>
        <dbReference type="Proteomes" id="UP000078397"/>
    </source>
</evidence>
<feature type="region of interest" description="Disordered" evidence="1">
    <location>
        <begin position="168"/>
        <end position="192"/>
    </location>
</feature>
<dbReference type="KEGG" id="pchm:VFPPC_13329"/>
<dbReference type="STRING" id="1380566.A0A179FX79"/>
<reference evidence="2 3" key="1">
    <citation type="journal article" date="2016" name="PLoS Pathog.">
        <title>Biosynthesis of antibiotic leucinostatins in bio-control fungus Purpureocillium lilacinum and their inhibition on phytophthora revealed by genome mining.</title>
        <authorList>
            <person name="Wang G."/>
            <person name="Liu Z."/>
            <person name="Lin R."/>
            <person name="Li E."/>
            <person name="Mao Z."/>
            <person name="Ling J."/>
            <person name="Yang Y."/>
            <person name="Yin W.B."/>
            <person name="Xie B."/>
        </authorList>
    </citation>
    <scope>NUCLEOTIDE SEQUENCE [LARGE SCALE GENOMIC DNA]</scope>
    <source>
        <strain evidence="2">170</strain>
    </source>
</reference>
<keyword evidence="3" id="KW-1185">Reference proteome</keyword>
<evidence type="ECO:0000313" key="2">
    <source>
        <dbReference type="EMBL" id="OAQ70275.1"/>
    </source>
</evidence>
<dbReference type="GeneID" id="28855100"/>